<dbReference type="EMBL" id="CM010721">
    <property type="protein sequence ID" value="RZC71809.1"/>
    <property type="molecule type" value="Genomic_DNA"/>
</dbReference>
<name>A0A4Y7KIN2_PAPSO</name>
<accession>A0A4Y7KIN2</accession>
<gene>
    <name evidence="1" type="ORF">C5167_034990</name>
</gene>
<sequence>MQLCFWRPCFRGPVTEDNRTSSLILTWILEVEVMVMEVHISTSSCFFCCISLFVFQILCKKALINTCVHADPLCIFKQSCLVNCGTQEFVPLVYF</sequence>
<keyword evidence="2" id="KW-1185">Reference proteome</keyword>
<evidence type="ECO:0000313" key="1">
    <source>
        <dbReference type="EMBL" id="RZC71809.1"/>
    </source>
</evidence>
<evidence type="ECO:0000313" key="2">
    <source>
        <dbReference type="Proteomes" id="UP000316621"/>
    </source>
</evidence>
<feature type="non-terminal residue" evidence="1">
    <location>
        <position position="95"/>
    </location>
</feature>
<dbReference type="Proteomes" id="UP000316621">
    <property type="component" value="Chromosome 7"/>
</dbReference>
<proteinExistence type="predicted"/>
<organism evidence="1 2">
    <name type="scientific">Papaver somniferum</name>
    <name type="common">Opium poppy</name>
    <dbReference type="NCBI Taxonomy" id="3469"/>
    <lineage>
        <taxon>Eukaryota</taxon>
        <taxon>Viridiplantae</taxon>
        <taxon>Streptophyta</taxon>
        <taxon>Embryophyta</taxon>
        <taxon>Tracheophyta</taxon>
        <taxon>Spermatophyta</taxon>
        <taxon>Magnoliopsida</taxon>
        <taxon>Ranunculales</taxon>
        <taxon>Papaveraceae</taxon>
        <taxon>Papaveroideae</taxon>
        <taxon>Papaver</taxon>
    </lineage>
</organism>
<dbReference type="Gramene" id="RZC71809">
    <property type="protein sequence ID" value="RZC71809"/>
    <property type="gene ID" value="C5167_034990"/>
</dbReference>
<reference evidence="1 2" key="1">
    <citation type="journal article" date="2018" name="Science">
        <title>The opium poppy genome and morphinan production.</title>
        <authorList>
            <person name="Guo L."/>
            <person name="Winzer T."/>
            <person name="Yang X."/>
            <person name="Li Y."/>
            <person name="Ning Z."/>
            <person name="He Z."/>
            <person name="Teodor R."/>
            <person name="Lu Y."/>
            <person name="Bowser T.A."/>
            <person name="Graham I.A."/>
            <person name="Ye K."/>
        </authorList>
    </citation>
    <scope>NUCLEOTIDE SEQUENCE [LARGE SCALE GENOMIC DNA]</scope>
    <source>
        <strain evidence="2">cv. HN1</strain>
        <tissue evidence="1">Leaves</tissue>
    </source>
</reference>
<dbReference type="AlphaFoldDB" id="A0A4Y7KIN2"/>
<protein>
    <submittedName>
        <fullName evidence="1">Uncharacterized protein</fullName>
    </submittedName>
</protein>